<feature type="compositionally biased region" description="Polar residues" evidence="1">
    <location>
        <begin position="32"/>
        <end position="49"/>
    </location>
</feature>
<protein>
    <submittedName>
        <fullName evidence="2">Uncharacterized protein</fullName>
    </submittedName>
</protein>
<name>A0A4Z2HZS7_9TELE</name>
<evidence type="ECO:0000313" key="2">
    <source>
        <dbReference type="EMBL" id="TNN70472.1"/>
    </source>
</evidence>
<accession>A0A4Z2HZS7</accession>
<sequence>MSMGLLSMLRFLMQPTKSRFHTGKSSGRLGTPPSSSGPVKSRDLQTTQRKSNRHGDVTVIYGNYSHLFFRGSMRDAETPDFNVRNLAERWCSIRAGQSNTNPVCLTLANSEQKPTGLSWLKMTKSPFIPIGPKDVRSFTRGYQMGSGHCWLVAFQRQNKCVEDTHTEVRVTVSCLERPEENSLYNVTNMASCLFPDINGIAF</sequence>
<evidence type="ECO:0000256" key="1">
    <source>
        <dbReference type="SAM" id="MobiDB-lite"/>
    </source>
</evidence>
<reference evidence="2 3" key="1">
    <citation type="submission" date="2019-03" db="EMBL/GenBank/DDBJ databases">
        <title>First draft genome of Liparis tanakae, snailfish: a comprehensive survey of snailfish specific genes.</title>
        <authorList>
            <person name="Kim W."/>
            <person name="Song I."/>
            <person name="Jeong J.-H."/>
            <person name="Kim D."/>
            <person name="Kim S."/>
            <person name="Ryu S."/>
            <person name="Song J.Y."/>
            <person name="Lee S.K."/>
        </authorList>
    </citation>
    <scope>NUCLEOTIDE SEQUENCE [LARGE SCALE GENOMIC DNA]</scope>
    <source>
        <tissue evidence="2">Muscle</tissue>
    </source>
</reference>
<dbReference type="Proteomes" id="UP000314294">
    <property type="component" value="Unassembled WGS sequence"/>
</dbReference>
<evidence type="ECO:0000313" key="3">
    <source>
        <dbReference type="Proteomes" id="UP000314294"/>
    </source>
</evidence>
<keyword evidence="3" id="KW-1185">Reference proteome</keyword>
<dbReference type="EMBL" id="SRLO01000163">
    <property type="protein sequence ID" value="TNN70472.1"/>
    <property type="molecule type" value="Genomic_DNA"/>
</dbReference>
<organism evidence="2 3">
    <name type="scientific">Liparis tanakae</name>
    <name type="common">Tanaka's snailfish</name>
    <dbReference type="NCBI Taxonomy" id="230148"/>
    <lineage>
        <taxon>Eukaryota</taxon>
        <taxon>Metazoa</taxon>
        <taxon>Chordata</taxon>
        <taxon>Craniata</taxon>
        <taxon>Vertebrata</taxon>
        <taxon>Euteleostomi</taxon>
        <taxon>Actinopterygii</taxon>
        <taxon>Neopterygii</taxon>
        <taxon>Teleostei</taxon>
        <taxon>Neoteleostei</taxon>
        <taxon>Acanthomorphata</taxon>
        <taxon>Eupercaria</taxon>
        <taxon>Perciformes</taxon>
        <taxon>Cottioidei</taxon>
        <taxon>Cottales</taxon>
        <taxon>Liparidae</taxon>
        <taxon>Liparis</taxon>
    </lineage>
</organism>
<comment type="caution">
    <text evidence="2">The sequence shown here is derived from an EMBL/GenBank/DDBJ whole genome shotgun (WGS) entry which is preliminary data.</text>
</comment>
<gene>
    <name evidence="2" type="ORF">EYF80_019349</name>
</gene>
<feature type="region of interest" description="Disordered" evidence="1">
    <location>
        <begin position="20"/>
        <end position="52"/>
    </location>
</feature>
<dbReference type="AlphaFoldDB" id="A0A4Z2HZS7"/>
<proteinExistence type="predicted"/>